<keyword evidence="2" id="KW-0812">Transmembrane</keyword>
<dbReference type="RefSeq" id="WP_282762162.1">
    <property type="nucleotide sequence ID" value="NZ_JASCTH010000014.1"/>
</dbReference>
<organism evidence="3 4">
    <name type="scientific">Actinoplanes sandaracinus</name>
    <dbReference type="NCBI Taxonomy" id="3045177"/>
    <lineage>
        <taxon>Bacteria</taxon>
        <taxon>Bacillati</taxon>
        <taxon>Actinomycetota</taxon>
        <taxon>Actinomycetes</taxon>
        <taxon>Micromonosporales</taxon>
        <taxon>Micromonosporaceae</taxon>
        <taxon>Actinoplanes</taxon>
    </lineage>
</organism>
<evidence type="ECO:0000256" key="1">
    <source>
        <dbReference type="SAM" id="MobiDB-lite"/>
    </source>
</evidence>
<dbReference type="Proteomes" id="UP001241758">
    <property type="component" value="Unassembled WGS sequence"/>
</dbReference>
<evidence type="ECO:0000313" key="4">
    <source>
        <dbReference type="Proteomes" id="UP001241758"/>
    </source>
</evidence>
<gene>
    <name evidence="3" type="ORF">QLQ12_21990</name>
</gene>
<accession>A0ABT6WNL6</accession>
<name>A0ABT6WNL6_9ACTN</name>
<feature type="transmembrane region" description="Helical" evidence="2">
    <location>
        <begin position="27"/>
        <end position="49"/>
    </location>
</feature>
<proteinExistence type="predicted"/>
<sequence>MDTTSAPTDAVEPERGPRATGRRSRRLPLVAGLLAVVVTGSAVTTWSALRVRDTHDHLRAAAGLIQRLQQQLQTADPAAGGTLGRLQEETRAARAGVDGLAWRLGGRLPVAGDDLIAVRAVTTTLDALAHDGLPQLVSTASLLAGEVLGPGRGRLNLEPMKRAAPELARAGRAFQRARQAVDAIADTGLTDPVREAVLRLRAEMGSASGMITAAARAATLLPAMLGDGGSRTYLVLFQNLAEVRATGGMPGAFVVLEADRGRIDIADQGTATGLQPFPRPVLPLTPSDRQLYTDKLATFPADINLTPHFPTTARLAREMYRRRTGQTVDGVFATDPVALSYLLRALGPVPVAGGRPLTADSAVPLLLSRIYADGISPVEQDAYFAAAARATFRALLRRPLDPAALKSVLAQAAAERRLLVWSTRPEENRLLENSTLAGVLPASDGDRPTVGVFLNDGSGAKLGYYLTHRAELAVTPTCRSDGRRELTLTVTLGSTAPAKGLPAYVLGLGLAGDPYTTRTNVSVYTSTGGALVSMRLDGAAQAFGSGRDRRRAVGIVTVDVPPGKTRTLRATMLTGVPAGGYAGKVTPRLWLTPGIAPWTQLTESGDRCPASR</sequence>
<keyword evidence="2" id="KW-1133">Transmembrane helix</keyword>
<reference evidence="3 4" key="1">
    <citation type="submission" date="2023-05" db="EMBL/GenBank/DDBJ databases">
        <title>Actinoplanes sp. NEAU-A12 genome sequencing.</title>
        <authorList>
            <person name="Wang Z.-S."/>
        </authorList>
    </citation>
    <scope>NUCLEOTIDE SEQUENCE [LARGE SCALE GENOMIC DNA]</scope>
    <source>
        <strain evidence="3 4">NEAU-A12</strain>
    </source>
</reference>
<keyword evidence="4" id="KW-1185">Reference proteome</keyword>
<dbReference type="EMBL" id="JASCTH010000014">
    <property type="protein sequence ID" value="MDI6101290.1"/>
    <property type="molecule type" value="Genomic_DNA"/>
</dbReference>
<dbReference type="Pfam" id="PF13196">
    <property type="entry name" value="DUF4012"/>
    <property type="match status" value="1"/>
</dbReference>
<comment type="caution">
    <text evidence="3">The sequence shown here is derived from an EMBL/GenBank/DDBJ whole genome shotgun (WGS) entry which is preliminary data.</text>
</comment>
<feature type="region of interest" description="Disordered" evidence="1">
    <location>
        <begin position="1"/>
        <end position="23"/>
    </location>
</feature>
<protein>
    <submittedName>
        <fullName evidence="3">DUF4012 domain-containing protein</fullName>
    </submittedName>
</protein>
<dbReference type="InterPro" id="IPR025101">
    <property type="entry name" value="DUF4012"/>
</dbReference>
<evidence type="ECO:0000256" key="2">
    <source>
        <dbReference type="SAM" id="Phobius"/>
    </source>
</evidence>
<keyword evidence="2" id="KW-0472">Membrane</keyword>
<evidence type="ECO:0000313" key="3">
    <source>
        <dbReference type="EMBL" id="MDI6101290.1"/>
    </source>
</evidence>